<dbReference type="AlphaFoldDB" id="A0A9W6W9B2"/>
<evidence type="ECO:0000256" key="3">
    <source>
        <dbReference type="ARBA" id="ARBA00023163"/>
    </source>
</evidence>
<feature type="domain" description="SGF29 C-terminal" evidence="6">
    <location>
        <begin position="105"/>
        <end position="237"/>
    </location>
</feature>
<accession>A0A9W6W9B2</accession>
<dbReference type="GO" id="GO:0000124">
    <property type="term" value="C:SAGA complex"/>
    <property type="evidence" value="ECO:0007669"/>
    <property type="project" value="InterPro"/>
</dbReference>
<dbReference type="EMBL" id="BSXN01000703">
    <property type="protein sequence ID" value="GME69539.1"/>
    <property type="molecule type" value="Genomic_DNA"/>
</dbReference>
<comment type="subcellular location">
    <subcellularLocation>
        <location evidence="1">Nucleus</location>
    </subcellularLocation>
</comment>
<dbReference type="InterPro" id="IPR047288">
    <property type="entry name" value="Tudor_SGF29_rpt1"/>
</dbReference>
<dbReference type="PANTHER" id="PTHR21539:SF0">
    <property type="entry name" value="SAGA-ASSOCIATED FACTOR 29"/>
    <property type="match status" value="1"/>
</dbReference>
<evidence type="ECO:0000256" key="5">
    <source>
        <dbReference type="SAM" id="MobiDB-lite"/>
    </source>
</evidence>
<gene>
    <name evidence="7" type="ORF">Cboi02_000238600</name>
</gene>
<keyword evidence="4" id="KW-0539">Nucleus</keyword>
<sequence length="237" mass="25656">MGAKPSAASSAQKSSTSKKPSKGLSTSGTKLLQTTSSKSSATKAIPRRNSGMGAGKTVPVDSYNADKESPSRLTSEEPLGNLALDSASPSKGKAGRSFYTSQFNPSEPVIVGSDVAFKPRQKDAEWIQCVVTKVLSDNGTRFEVKDPEPDDNLPNGQLFKANWKDIILIPPMSSLKALPNYPYGTHVLARYPETTTFYPAEVIGFKRDGTCRLKFEGEEEVGKETEVERRHVLPFPG</sequence>
<evidence type="ECO:0000256" key="4">
    <source>
        <dbReference type="ARBA" id="ARBA00023242"/>
    </source>
</evidence>
<dbReference type="FunFam" id="2.30.30.140:FF:000055">
    <property type="entry name" value="SAGA complex component"/>
    <property type="match status" value="1"/>
</dbReference>
<dbReference type="InterPro" id="IPR047287">
    <property type="entry name" value="Tudor_SGF29_rpt2"/>
</dbReference>
<dbReference type="Pfam" id="PF07039">
    <property type="entry name" value="SGF29_Tudor"/>
    <property type="match status" value="1"/>
</dbReference>
<dbReference type="PROSITE" id="PS51518">
    <property type="entry name" value="SGF29_C"/>
    <property type="match status" value="1"/>
</dbReference>
<feature type="region of interest" description="Disordered" evidence="5">
    <location>
        <begin position="1"/>
        <end position="95"/>
    </location>
</feature>
<evidence type="ECO:0000256" key="1">
    <source>
        <dbReference type="ARBA" id="ARBA00004123"/>
    </source>
</evidence>
<keyword evidence="8" id="KW-1185">Reference proteome</keyword>
<dbReference type="InterPro" id="IPR010750">
    <property type="entry name" value="SGF29_tudor-like_dom"/>
</dbReference>
<dbReference type="CDD" id="cd20393">
    <property type="entry name" value="Tudor_SGF29_rpt1"/>
    <property type="match status" value="1"/>
</dbReference>
<dbReference type="GO" id="GO:0005634">
    <property type="term" value="C:nucleus"/>
    <property type="evidence" value="ECO:0007669"/>
    <property type="project" value="UniProtKB-SubCell"/>
</dbReference>
<organism evidence="7 8">
    <name type="scientific">Candida boidinii</name>
    <name type="common">Yeast</name>
    <dbReference type="NCBI Taxonomy" id="5477"/>
    <lineage>
        <taxon>Eukaryota</taxon>
        <taxon>Fungi</taxon>
        <taxon>Dikarya</taxon>
        <taxon>Ascomycota</taxon>
        <taxon>Saccharomycotina</taxon>
        <taxon>Pichiomycetes</taxon>
        <taxon>Pichiales</taxon>
        <taxon>Pichiaceae</taxon>
        <taxon>Ogataea</taxon>
        <taxon>Ogataea/Candida clade</taxon>
    </lineage>
</organism>
<evidence type="ECO:0000313" key="7">
    <source>
        <dbReference type="EMBL" id="GME69539.1"/>
    </source>
</evidence>
<keyword evidence="2" id="KW-0805">Transcription regulation</keyword>
<dbReference type="CDD" id="cd20394">
    <property type="entry name" value="Tudor_SGF29_rpt2"/>
    <property type="match status" value="1"/>
</dbReference>
<dbReference type="Proteomes" id="UP001165120">
    <property type="component" value="Unassembled WGS sequence"/>
</dbReference>
<dbReference type="InterPro" id="IPR037802">
    <property type="entry name" value="SGF29"/>
</dbReference>
<reference evidence="7" key="1">
    <citation type="submission" date="2023-04" db="EMBL/GenBank/DDBJ databases">
        <title>Candida boidinii NBRC 10035.</title>
        <authorList>
            <person name="Ichikawa N."/>
            <person name="Sato H."/>
            <person name="Tonouchi N."/>
        </authorList>
    </citation>
    <scope>NUCLEOTIDE SEQUENCE</scope>
    <source>
        <strain evidence="7">NBRC 10035</strain>
    </source>
</reference>
<dbReference type="PANTHER" id="PTHR21539">
    <property type="entry name" value="SAGA-ASSOCIATED FACTOR 29"/>
    <property type="match status" value="1"/>
</dbReference>
<dbReference type="Gene3D" id="2.30.30.140">
    <property type="match status" value="1"/>
</dbReference>
<comment type="caution">
    <text evidence="7">The sequence shown here is derived from an EMBL/GenBank/DDBJ whole genome shotgun (WGS) entry which is preliminary data.</text>
</comment>
<feature type="compositionally biased region" description="Low complexity" evidence="5">
    <location>
        <begin position="1"/>
        <end position="44"/>
    </location>
</feature>
<evidence type="ECO:0000259" key="6">
    <source>
        <dbReference type="PROSITE" id="PS51518"/>
    </source>
</evidence>
<evidence type="ECO:0000256" key="2">
    <source>
        <dbReference type="ARBA" id="ARBA00023015"/>
    </source>
</evidence>
<name>A0A9W6W9B2_CANBO</name>
<proteinExistence type="predicted"/>
<protein>
    <submittedName>
        <fullName evidence="7">Unnamed protein product</fullName>
    </submittedName>
</protein>
<keyword evidence="3" id="KW-0804">Transcription</keyword>
<evidence type="ECO:0000313" key="8">
    <source>
        <dbReference type="Proteomes" id="UP001165120"/>
    </source>
</evidence>